<dbReference type="AlphaFoldDB" id="A0A494W2M5"/>
<evidence type="ECO:0000256" key="3">
    <source>
        <dbReference type="ARBA" id="ARBA00023163"/>
    </source>
</evidence>
<dbReference type="Proteomes" id="UP000279959">
    <property type="component" value="Chromosome"/>
</dbReference>
<dbReference type="GO" id="GO:0003700">
    <property type="term" value="F:DNA-binding transcription factor activity"/>
    <property type="evidence" value="ECO:0007669"/>
    <property type="project" value="InterPro"/>
</dbReference>
<evidence type="ECO:0000313" key="5">
    <source>
        <dbReference type="EMBL" id="BBD97398.1"/>
    </source>
</evidence>
<organism evidence="5 6">
    <name type="scientific">Sphingobium amiense</name>
    <dbReference type="NCBI Taxonomy" id="135719"/>
    <lineage>
        <taxon>Bacteria</taxon>
        <taxon>Pseudomonadati</taxon>
        <taxon>Pseudomonadota</taxon>
        <taxon>Alphaproteobacteria</taxon>
        <taxon>Sphingomonadales</taxon>
        <taxon>Sphingomonadaceae</taxon>
        <taxon>Sphingobium</taxon>
    </lineage>
</organism>
<dbReference type="PROSITE" id="PS50949">
    <property type="entry name" value="HTH_GNTR"/>
    <property type="match status" value="1"/>
</dbReference>
<dbReference type="InterPro" id="IPR000524">
    <property type="entry name" value="Tscrpt_reg_HTH_GntR"/>
</dbReference>
<proteinExistence type="predicted"/>
<keyword evidence="1" id="KW-0805">Transcription regulation</keyword>
<dbReference type="PANTHER" id="PTHR43537">
    <property type="entry name" value="TRANSCRIPTIONAL REGULATOR, GNTR FAMILY"/>
    <property type="match status" value="1"/>
</dbReference>
<protein>
    <submittedName>
        <fullName evidence="5">GntR family transcriptional regulator</fullName>
    </submittedName>
</protein>
<dbReference type="InterPro" id="IPR036390">
    <property type="entry name" value="WH_DNA-bd_sf"/>
</dbReference>
<evidence type="ECO:0000259" key="4">
    <source>
        <dbReference type="PROSITE" id="PS50949"/>
    </source>
</evidence>
<dbReference type="PANTHER" id="PTHR43537:SF5">
    <property type="entry name" value="UXU OPERON TRANSCRIPTIONAL REGULATOR"/>
    <property type="match status" value="1"/>
</dbReference>
<accession>A0A494W2M5</accession>
<evidence type="ECO:0000313" key="6">
    <source>
        <dbReference type="Proteomes" id="UP000279959"/>
    </source>
</evidence>
<feature type="domain" description="HTH gntR-type" evidence="4">
    <location>
        <begin position="4"/>
        <end position="71"/>
    </location>
</feature>
<dbReference type="RefSeq" id="WP_083952578.1">
    <property type="nucleotide sequence ID" value="NZ_AP018664.1"/>
</dbReference>
<dbReference type="InterPro" id="IPR036388">
    <property type="entry name" value="WH-like_DNA-bd_sf"/>
</dbReference>
<dbReference type="SUPFAM" id="SSF46785">
    <property type="entry name" value="Winged helix' DNA-binding domain"/>
    <property type="match status" value="1"/>
</dbReference>
<dbReference type="SMART" id="SM00345">
    <property type="entry name" value="HTH_GNTR"/>
    <property type="match status" value="1"/>
</dbReference>
<dbReference type="GO" id="GO:0003677">
    <property type="term" value="F:DNA binding"/>
    <property type="evidence" value="ECO:0007669"/>
    <property type="project" value="UniProtKB-KW"/>
</dbReference>
<keyword evidence="6" id="KW-1185">Reference proteome</keyword>
<keyword evidence="3" id="KW-0804">Transcription</keyword>
<name>A0A494W2M5_9SPHN</name>
<dbReference type="EMBL" id="AP018664">
    <property type="protein sequence ID" value="BBD97398.1"/>
    <property type="molecule type" value="Genomic_DNA"/>
</dbReference>
<dbReference type="Pfam" id="PF00392">
    <property type="entry name" value="GntR"/>
    <property type="match status" value="1"/>
</dbReference>
<evidence type="ECO:0000256" key="2">
    <source>
        <dbReference type="ARBA" id="ARBA00023125"/>
    </source>
</evidence>
<reference evidence="5 6" key="1">
    <citation type="submission" date="2018-05" db="EMBL/GenBank/DDBJ databases">
        <title>Complete Genome Sequence of the Nonylphenol-Degrading Bacterium Sphingobium amiense DSM 16289T.</title>
        <authorList>
            <person name="Ootsuka M."/>
            <person name="Nishizawa T."/>
            <person name="Ohta H."/>
        </authorList>
    </citation>
    <scope>NUCLEOTIDE SEQUENCE [LARGE SCALE GENOMIC DNA]</scope>
    <source>
        <strain evidence="5 6">DSM 16289</strain>
    </source>
</reference>
<dbReference type="KEGG" id="sami:SAMIE_1008990"/>
<evidence type="ECO:0000256" key="1">
    <source>
        <dbReference type="ARBA" id="ARBA00023015"/>
    </source>
</evidence>
<dbReference type="Gene3D" id="1.10.10.10">
    <property type="entry name" value="Winged helix-like DNA-binding domain superfamily/Winged helix DNA-binding domain"/>
    <property type="match status" value="1"/>
</dbReference>
<keyword evidence="2" id="KW-0238">DNA-binding</keyword>
<sequence length="201" mass="21918">MNAGPTSERVQQSLRRLIMERGYRPGSRLDPAELSAILASSTTPIREALSHLAGEGLVEARSGGGFLVPLINEPGLKDLYAWSGDIIQLALRNVRSSLLRSIELDPDSSSGADRAAHLLHRIASASSNREHGEAMERTNARLHVARIGEEDILGDTGEELQALAHSARAGDIGLLRRTSSTYHLRRQRAAAKLLRGIYRDE</sequence>
<gene>
    <name evidence="5" type="ORF">SAMIE_1008990</name>
</gene>